<accession>A0AAD8BUP0</accession>
<evidence type="ECO:0000256" key="1">
    <source>
        <dbReference type="SAM" id="Phobius"/>
    </source>
</evidence>
<comment type="caution">
    <text evidence="2">The sequence shown here is derived from an EMBL/GenBank/DDBJ whole genome shotgun (WGS) entry which is preliminary data.</text>
</comment>
<dbReference type="AlphaFoldDB" id="A0AAD8BUP0"/>
<dbReference type="PANTHER" id="PTHR22168:SF8">
    <property type="entry name" value="TRANSMEMBRANE PROTEIN 26"/>
    <property type="match status" value="1"/>
</dbReference>
<dbReference type="InterPro" id="IPR019169">
    <property type="entry name" value="Transmembrane_26"/>
</dbReference>
<organism evidence="2 3">
    <name type="scientific">Biomphalaria pfeifferi</name>
    <name type="common">Bloodfluke planorb</name>
    <name type="synonym">Freshwater snail</name>
    <dbReference type="NCBI Taxonomy" id="112525"/>
    <lineage>
        <taxon>Eukaryota</taxon>
        <taxon>Metazoa</taxon>
        <taxon>Spiralia</taxon>
        <taxon>Lophotrochozoa</taxon>
        <taxon>Mollusca</taxon>
        <taxon>Gastropoda</taxon>
        <taxon>Heterobranchia</taxon>
        <taxon>Euthyneura</taxon>
        <taxon>Panpulmonata</taxon>
        <taxon>Hygrophila</taxon>
        <taxon>Lymnaeoidea</taxon>
        <taxon>Planorbidae</taxon>
        <taxon>Biomphalaria</taxon>
    </lineage>
</organism>
<reference evidence="2" key="1">
    <citation type="journal article" date="2023" name="PLoS Negl. Trop. Dis.">
        <title>A genome sequence for Biomphalaria pfeifferi, the major vector snail for the human-infecting parasite Schistosoma mansoni.</title>
        <authorList>
            <person name="Bu L."/>
            <person name="Lu L."/>
            <person name="Laidemitt M.R."/>
            <person name="Zhang S.M."/>
            <person name="Mutuku M."/>
            <person name="Mkoji G."/>
            <person name="Steinauer M."/>
            <person name="Loker E.S."/>
        </authorList>
    </citation>
    <scope>NUCLEOTIDE SEQUENCE</scope>
    <source>
        <strain evidence="2">KasaAsao</strain>
    </source>
</reference>
<feature type="transmembrane region" description="Helical" evidence="1">
    <location>
        <begin position="12"/>
        <end position="29"/>
    </location>
</feature>
<evidence type="ECO:0000313" key="2">
    <source>
        <dbReference type="EMBL" id="KAK0061181.1"/>
    </source>
</evidence>
<protein>
    <submittedName>
        <fullName evidence="2">Transmembrane protein 26</fullName>
    </submittedName>
</protein>
<feature type="transmembrane region" description="Helical" evidence="1">
    <location>
        <begin position="64"/>
        <end position="83"/>
    </location>
</feature>
<feature type="transmembrane region" description="Helical" evidence="1">
    <location>
        <begin position="250"/>
        <end position="270"/>
    </location>
</feature>
<keyword evidence="1 2" id="KW-0812">Transmembrane</keyword>
<keyword evidence="3" id="KW-1185">Reference proteome</keyword>
<keyword evidence="1" id="KW-0472">Membrane</keyword>
<feature type="transmembrane region" description="Helical" evidence="1">
    <location>
        <begin position="276"/>
        <end position="294"/>
    </location>
</feature>
<feature type="transmembrane region" description="Helical" evidence="1">
    <location>
        <begin position="190"/>
        <end position="214"/>
    </location>
</feature>
<reference evidence="2" key="2">
    <citation type="submission" date="2023-04" db="EMBL/GenBank/DDBJ databases">
        <authorList>
            <person name="Bu L."/>
            <person name="Lu L."/>
            <person name="Laidemitt M.R."/>
            <person name="Zhang S.M."/>
            <person name="Mutuku M."/>
            <person name="Mkoji G."/>
            <person name="Steinauer M."/>
            <person name="Loker E.S."/>
        </authorList>
    </citation>
    <scope>NUCLEOTIDE SEQUENCE</scope>
    <source>
        <strain evidence="2">KasaAsao</strain>
        <tissue evidence="2">Whole Snail</tissue>
    </source>
</reference>
<sequence length="401" mass="45807">MGYLSIFRAIAVRFIFTCHGVISIWRLTLATHEPRYWYVGLVLCLLFIEMLVTLGTKSGKEWKWFCPSVFIYLMCIVPTIWFLELYELEKRLNKGNSTVEEPRNQTEALTANLEDLIGFNVVIEIPISLTSDEWIRTLEQLLLLILILGRWFLPKGKLTHDQLSQLLLVYIGTAADIVEFFEAFKEEAVRYNKLLCIVILGIWSLSLIQFSLVLTASRVRRDHTGLVPSNHAAGVDGCCDSELYGIMISIFLQDLPFLVLRMLLIFKYYVVSYTNMFFTCKNTIVIILLMYRLVVVHIERKRAAESEEVAAYMLPRYCSSPAIFENSTRRNPKGRAMDSISLSTSNTLSTCSTRASNKSSRTGSKPFGSCNNIYDVRATASTKKNNNYNVMRTMDDLHSPV</sequence>
<name>A0AAD8BUP0_BIOPF</name>
<feature type="transmembrane region" description="Helical" evidence="1">
    <location>
        <begin position="35"/>
        <end position="52"/>
    </location>
</feature>
<dbReference type="Proteomes" id="UP001233172">
    <property type="component" value="Unassembled WGS sequence"/>
</dbReference>
<dbReference type="EMBL" id="JASAOG010000031">
    <property type="protein sequence ID" value="KAK0061181.1"/>
    <property type="molecule type" value="Genomic_DNA"/>
</dbReference>
<evidence type="ECO:0000313" key="3">
    <source>
        <dbReference type="Proteomes" id="UP001233172"/>
    </source>
</evidence>
<proteinExistence type="predicted"/>
<gene>
    <name evidence="2" type="ORF">Bpfe_009342</name>
</gene>
<dbReference type="PANTHER" id="PTHR22168">
    <property type="entry name" value="TMEM26 PROTEIN"/>
    <property type="match status" value="1"/>
</dbReference>
<keyword evidence="1" id="KW-1133">Transmembrane helix</keyword>
<dbReference type="Pfam" id="PF09772">
    <property type="entry name" value="Tmem26"/>
    <property type="match status" value="1"/>
</dbReference>